<evidence type="ECO:0000313" key="1">
    <source>
        <dbReference type="EMBL" id="UWP79429.1"/>
    </source>
</evidence>
<name>A0ABY5VQS2_9ACTN</name>
<keyword evidence="2" id="KW-1185">Reference proteome</keyword>
<accession>A0ABY5VQS2</accession>
<reference evidence="1" key="2">
    <citation type="submission" date="2022-09" db="EMBL/GenBank/DDBJ databases">
        <title>Biosynthetic gene clusters of Dactylosporangioum fulvum.</title>
        <authorList>
            <person name="Caradec T."/>
        </authorList>
    </citation>
    <scope>NUCLEOTIDE SEQUENCE</scope>
    <source>
        <strain evidence="1">NRRL B-16292</strain>
    </source>
</reference>
<gene>
    <name evidence="1" type="ORF">Dfulv_30210</name>
</gene>
<protein>
    <submittedName>
        <fullName evidence="1">Uncharacterized protein</fullName>
    </submittedName>
</protein>
<sequence>MDPLPPVTPRCDGLYVAQWPEQDSFSYLRFYPDCWVTSVSSTGTPEQVARWIGRKRRDLGQGRYVMAGHEILFCLVSPRGRVDYTGVVPPDAALIELNSHSLINQHRGTAVHDFVPITGFGAP</sequence>
<dbReference type="EMBL" id="CP073720">
    <property type="protein sequence ID" value="UWP79429.1"/>
    <property type="molecule type" value="Genomic_DNA"/>
</dbReference>
<proteinExistence type="predicted"/>
<dbReference type="RefSeq" id="WP_259857161.1">
    <property type="nucleotide sequence ID" value="NZ_BAAAST010000084.1"/>
</dbReference>
<dbReference type="Proteomes" id="UP001059617">
    <property type="component" value="Chromosome"/>
</dbReference>
<organism evidence="1 2">
    <name type="scientific">Dactylosporangium fulvum</name>
    <dbReference type="NCBI Taxonomy" id="53359"/>
    <lineage>
        <taxon>Bacteria</taxon>
        <taxon>Bacillati</taxon>
        <taxon>Actinomycetota</taxon>
        <taxon>Actinomycetes</taxon>
        <taxon>Micromonosporales</taxon>
        <taxon>Micromonosporaceae</taxon>
        <taxon>Dactylosporangium</taxon>
    </lineage>
</organism>
<evidence type="ECO:0000313" key="2">
    <source>
        <dbReference type="Proteomes" id="UP001059617"/>
    </source>
</evidence>
<reference evidence="1" key="1">
    <citation type="submission" date="2021-04" db="EMBL/GenBank/DDBJ databases">
        <authorList>
            <person name="Hartkoorn R.C."/>
            <person name="Beaudoing E."/>
            <person name="Hot D."/>
        </authorList>
    </citation>
    <scope>NUCLEOTIDE SEQUENCE</scope>
    <source>
        <strain evidence="1">NRRL B-16292</strain>
    </source>
</reference>